<name>A0A9X1DG17_9SPHN</name>
<dbReference type="Proteomes" id="UP001138757">
    <property type="component" value="Unassembled WGS sequence"/>
</dbReference>
<evidence type="ECO:0000313" key="2">
    <source>
        <dbReference type="EMBL" id="MBT2189216.1"/>
    </source>
</evidence>
<keyword evidence="1" id="KW-1133">Transmembrane helix</keyword>
<reference evidence="2" key="1">
    <citation type="submission" date="2021-05" db="EMBL/GenBank/DDBJ databases">
        <title>Genome of Sphingobium sp. strain.</title>
        <authorList>
            <person name="Fan R."/>
        </authorList>
    </citation>
    <scope>NUCLEOTIDE SEQUENCE</scope>
    <source>
        <strain evidence="2">H33</strain>
    </source>
</reference>
<proteinExistence type="predicted"/>
<sequence length="107" mass="11349">MSDITIRLDGLIFCLIVIASGAVLTLLALGFAAHARWGSGDRQRSARIARACTLGVGACLLTFAALVVYLNSVSTPVTGPDWTDWAALPWCLILIGVLVRLARSPAR</sequence>
<keyword evidence="1" id="KW-0472">Membrane</keyword>
<dbReference type="AlphaFoldDB" id="A0A9X1DG17"/>
<evidence type="ECO:0000313" key="3">
    <source>
        <dbReference type="Proteomes" id="UP001138757"/>
    </source>
</evidence>
<feature type="transmembrane region" description="Helical" evidence="1">
    <location>
        <begin position="82"/>
        <end position="102"/>
    </location>
</feature>
<feature type="transmembrane region" description="Helical" evidence="1">
    <location>
        <begin position="6"/>
        <end position="31"/>
    </location>
</feature>
<dbReference type="EMBL" id="JAHGAW010000016">
    <property type="protein sequence ID" value="MBT2189216.1"/>
    <property type="molecule type" value="Genomic_DNA"/>
</dbReference>
<dbReference type="RefSeq" id="WP_214625474.1">
    <property type="nucleotide sequence ID" value="NZ_JAHGAW010000016.1"/>
</dbReference>
<feature type="transmembrane region" description="Helical" evidence="1">
    <location>
        <begin position="51"/>
        <end position="70"/>
    </location>
</feature>
<organism evidence="2 3">
    <name type="scientific">Sphingobium nicotianae</name>
    <dbReference type="NCBI Taxonomy" id="2782607"/>
    <lineage>
        <taxon>Bacteria</taxon>
        <taxon>Pseudomonadati</taxon>
        <taxon>Pseudomonadota</taxon>
        <taxon>Alphaproteobacteria</taxon>
        <taxon>Sphingomonadales</taxon>
        <taxon>Sphingomonadaceae</taxon>
        <taxon>Sphingobium</taxon>
    </lineage>
</organism>
<gene>
    <name evidence="2" type="ORF">KK488_19880</name>
</gene>
<protein>
    <submittedName>
        <fullName evidence="2">Uncharacterized protein</fullName>
    </submittedName>
</protein>
<keyword evidence="3" id="KW-1185">Reference proteome</keyword>
<keyword evidence="1" id="KW-0812">Transmembrane</keyword>
<evidence type="ECO:0000256" key="1">
    <source>
        <dbReference type="SAM" id="Phobius"/>
    </source>
</evidence>
<accession>A0A9X1DG17</accession>
<comment type="caution">
    <text evidence="2">The sequence shown here is derived from an EMBL/GenBank/DDBJ whole genome shotgun (WGS) entry which is preliminary data.</text>
</comment>